<keyword evidence="2 5" id="KW-0812">Transmembrane</keyword>
<sequence length="109" mass="12113">MGLYLPWQQWFELGWKGLLLAVAILLLRRLPAVLLLCPLLGRLRGMQDALFLGWFGPIGVAALFYAFLSLRQAGVEEPWIIGSLVICASILVHGCTAVPLAKLYAKHKR</sequence>
<keyword evidence="4 5" id="KW-0472">Membrane</keyword>
<proteinExistence type="predicted"/>
<evidence type="ECO:0000256" key="5">
    <source>
        <dbReference type="SAM" id="Phobius"/>
    </source>
</evidence>
<dbReference type="EMBL" id="JAIVFQ010000138">
    <property type="protein sequence ID" value="MCC5604579.1"/>
    <property type="molecule type" value="Genomic_DNA"/>
</dbReference>
<feature type="transmembrane region" description="Helical" evidence="5">
    <location>
        <begin position="15"/>
        <end position="37"/>
    </location>
</feature>
<dbReference type="RefSeq" id="WP_229490522.1">
    <property type="nucleotide sequence ID" value="NZ_JAIVFQ010000138.1"/>
</dbReference>
<dbReference type="Proteomes" id="UP001199525">
    <property type="component" value="Unassembled WGS sequence"/>
</dbReference>
<keyword evidence="3 5" id="KW-1133">Transmembrane helix</keyword>
<comment type="caution">
    <text evidence="7">The sequence shown here is derived from an EMBL/GenBank/DDBJ whole genome shotgun (WGS) entry which is preliminary data.</text>
</comment>
<feature type="transmembrane region" description="Helical" evidence="5">
    <location>
        <begin position="80"/>
        <end position="101"/>
    </location>
</feature>
<evidence type="ECO:0000256" key="1">
    <source>
        <dbReference type="ARBA" id="ARBA00004141"/>
    </source>
</evidence>
<evidence type="ECO:0000259" key="6">
    <source>
        <dbReference type="Pfam" id="PF00999"/>
    </source>
</evidence>
<reference evidence="7 8" key="1">
    <citation type="journal article" date="2021" name="Microorganisms">
        <title>Genome Evolution of Filamentous Cyanobacterium Nostoc Species: From Facultative Symbiosis to Free Living.</title>
        <authorList>
            <person name="Huo D."/>
            <person name="Li H."/>
            <person name="Cai F."/>
            <person name="Guo X."/>
            <person name="Qiao Z."/>
            <person name="Wang W."/>
            <person name="Yu G."/>
            <person name="Li R."/>
        </authorList>
    </citation>
    <scope>NUCLEOTIDE SEQUENCE [LARGE SCALE GENOMIC DNA]</scope>
    <source>
        <strain evidence="7 8">CHAB 5714</strain>
    </source>
</reference>
<evidence type="ECO:0000256" key="2">
    <source>
        <dbReference type="ARBA" id="ARBA00022692"/>
    </source>
</evidence>
<gene>
    <name evidence="7" type="ORF">LC586_36900</name>
</gene>
<dbReference type="PANTHER" id="PTHR31382">
    <property type="entry name" value="NA(+)/H(+) ANTIPORTER"/>
    <property type="match status" value="1"/>
</dbReference>
<dbReference type="Pfam" id="PF00999">
    <property type="entry name" value="Na_H_Exchanger"/>
    <property type="match status" value="1"/>
</dbReference>
<organism evidence="7 8">
    <name type="scientific">Nostoc favosum CHAB5714</name>
    <dbReference type="NCBI Taxonomy" id="2780399"/>
    <lineage>
        <taxon>Bacteria</taxon>
        <taxon>Bacillati</taxon>
        <taxon>Cyanobacteriota</taxon>
        <taxon>Cyanophyceae</taxon>
        <taxon>Nostocales</taxon>
        <taxon>Nostocaceae</taxon>
        <taxon>Nostoc</taxon>
        <taxon>Nostoc favosum</taxon>
    </lineage>
</organism>
<keyword evidence="8" id="KW-1185">Reference proteome</keyword>
<accession>A0ABS8IL36</accession>
<dbReference type="PANTHER" id="PTHR31382:SF1">
    <property type="entry name" value="SODIUM ION_PROTON EXCHANGER (EUROFUNG)"/>
    <property type="match status" value="1"/>
</dbReference>
<evidence type="ECO:0000313" key="7">
    <source>
        <dbReference type="EMBL" id="MCC5604579.1"/>
    </source>
</evidence>
<name>A0ABS8IL36_9NOSO</name>
<evidence type="ECO:0000313" key="8">
    <source>
        <dbReference type="Proteomes" id="UP001199525"/>
    </source>
</evidence>
<evidence type="ECO:0000256" key="4">
    <source>
        <dbReference type="ARBA" id="ARBA00023136"/>
    </source>
</evidence>
<evidence type="ECO:0000256" key="3">
    <source>
        <dbReference type="ARBA" id="ARBA00022989"/>
    </source>
</evidence>
<dbReference type="InterPro" id="IPR006153">
    <property type="entry name" value="Cation/H_exchanger_TM"/>
</dbReference>
<feature type="transmembrane region" description="Helical" evidence="5">
    <location>
        <begin position="49"/>
        <end position="68"/>
    </location>
</feature>
<feature type="domain" description="Cation/H+ exchanger transmembrane" evidence="6">
    <location>
        <begin position="12"/>
        <end position="102"/>
    </location>
</feature>
<comment type="subcellular location">
    <subcellularLocation>
        <location evidence="1">Membrane</location>
        <topology evidence="1">Multi-pass membrane protein</topology>
    </subcellularLocation>
</comment>
<dbReference type="InterPro" id="IPR004712">
    <property type="entry name" value="Na+/H+_antiporter_fungi"/>
</dbReference>
<protein>
    <submittedName>
        <fullName evidence="7">Cation:proton antiporter</fullName>
    </submittedName>
</protein>